<dbReference type="PRINTS" id="PR01874">
    <property type="entry name" value="DNAREPAIRADA"/>
</dbReference>
<dbReference type="PANTHER" id="PTHR43637">
    <property type="entry name" value="UPF0273 PROTEIN TM_0370"/>
    <property type="match status" value="1"/>
</dbReference>
<name>A0A7J4IXR3_9ARCH</name>
<dbReference type="SUPFAM" id="SSF52540">
    <property type="entry name" value="P-loop containing nucleoside triphosphate hydrolases"/>
    <property type="match status" value="1"/>
</dbReference>
<dbReference type="InterPro" id="IPR014774">
    <property type="entry name" value="KaiC-like_dom"/>
</dbReference>
<dbReference type="Gene3D" id="3.40.50.300">
    <property type="entry name" value="P-loop containing nucleotide triphosphate hydrolases"/>
    <property type="match status" value="1"/>
</dbReference>
<dbReference type="InterPro" id="IPR027417">
    <property type="entry name" value="P-loop_NTPase"/>
</dbReference>
<dbReference type="GO" id="GO:0005524">
    <property type="term" value="F:ATP binding"/>
    <property type="evidence" value="ECO:0007669"/>
    <property type="project" value="UniProtKB-KW"/>
</dbReference>
<keyword evidence="1" id="KW-0547">Nucleotide-binding</keyword>
<dbReference type="InterPro" id="IPR003593">
    <property type="entry name" value="AAA+_ATPase"/>
</dbReference>
<dbReference type="AlphaFoldDB" id="A0A7J4IXR3"/>
<reference evidence="5" key="2">
    <citation type="submission" date="2021-03" db="EMBL/GenBank/DDBJ databases">
        <authorList>
            <person name="Jaffe A."/>
        </authorList>
    </citation>
    <scope>NUCLEOTIDE SEQUENCE</scope>
    <source>
        <strain evidence="5">RIFCSPHIGHO2_01_FULL_GW2011_AR10_43_9</strain>
    </source>
</reference>
<dbReference type="PROSITE" id="PS51146">
    <property type="entry name" value="KAIC"/>
    <property type="match status" value="1"/>
</dbReference>
<evidence type="ECO:0000256" key="2">
    <source>
        <dbReference type="ARBA" id="ARBA00022840"/>
    </source>
</evidence>
<organism evidence="4 6">
    <name type="scientific">Candidatus Iainarchaeum sp</name>
    <dbReference type="NCBI Taxonomy" id="3101447"/>
    <lineage>
        <taxon>Archaea</taxon>
        <taxon>Candidatus Iainarchaeota</taxon>
        <taxon>Candidatus Iainarchaeia</taxon>
        <taxon>Candidatus Iainarchaeales</taxon>
        <taxon>Candidatus Iainarchaeaceae</taxon>
        <taxon>Candidatus Iainarchaeum</taxon>
    </lineage>
</organism>
<evidence type="ECO:0000313" key="5">
    <source>
        <dbReference type="EMBL" id="MBS3058957.1"/>
    </source>
</evidence>
<evidence type="ECO:0000313" key="4">
    <source>
        <dbReference type="EMBL" id="HIH08587.1"/>
    </source>
</evidence>
<dbReference type="InterPro" id="IPR010624">
    <property type="entry name" value="KaiC_dom"/>
</dbReference>
<gene>
    <name evidence="4" type="ORF">HA237_04420</name>
    <name evidence="5" type="ORF">J4224_00850</name>
</gene>
<evidence type="ECO:0000313" key="6">
    <source>
        <dbReference type="Proteomes" id="UP000577419"/>
    </source>
</evidence>
<dbReference type="Proteomes" id="UP000577419">
    <property type="component" value="Unassembled WGS sequence"/>
</dbReference>
<comment type="caution">
    <text evidence="4">The sequence shown here is derived from an EMBL/GenBank/DDBJ whole genome shotgun (WGS) entry which is preliminary data.</text>
</comment>
<dbReference type="Proteomes" id="UP000683213">
    <property type="component" value="Unassembled WGS sequence"/>
</dbReference>
<feature type="domain" description="KaiC" evidence="3">
    <location>
        <begin position="3"/>
        <end position="245"/>
    </location>
</feature>
<reference evidence="5" key="3">
    <citation type="submission" date="2021-05" db="EMBL/GenBank/DDBJ databases">
        <title>Protein family content uncovers lineage relationships and bacterial pathway maintenance mechanisms in DPANN archaea.</title>
        <authorList>
            <person name="Castelle C.J."/>
            <person name="Meheust R."/>
            <person name="Jaffe A.L."/>
            <person name="Seitz K."/>
            <person name="Gong X."/>
            <person name="Baker B.J."/>
            <person name="Banfield J.F."/>
        </authorList>
    </citation>
    <scope>NUCLEOTIDE SEQUENCE</scope>
    <source>
        <strain evidence="5">RIFCSPHIGHO2_01_FULL_GW2011_AR10_43_9</strain>
    </source>
</reference>
<protein>
    <submittedName>
        <fullName evidence="4">AAA family ATPase</fullName>
    </submittedName>
</protein>
<dbReference type="SMART" id="SM00382">
    <property type="entry name" value="AAA"/>
    <property type="match status" value="1"/>
</dbReference>
<evidence type="ECO:0000256" key="1">
    <source>
        <dbReference type="ARBA" id="ARBA00022741"/>
    </source>
</evidence>
<proteinExistence type="predicted"/>
<sequence length="245" mass="27294">MVSRIQTSIPGLDKLIQGGLPKSSITLVSGTPGTGKSILCAQILYHNALQGKKCLYLNLEQNEGRLESQMQQFGWKPEKLKNLKIIGVDSSDPNLVEYILKEIQKTRYDLIVLDSLDSISSNPLTLEEVNQKSLQQIAEFTIPTMLDSPTIGRLKLKKIFSAIAKSKATALLTSEKVEGTEGFSRDTISEFLCDGIVLLNYVEIGITDYRSLIVRKLRNSNHTKDVVPFNITNKGIEIIKKQKND</sequence>
<accession>A0A7J4IXR3</accession>
<dbReference type="Pfam" id="PF06745">
    <property type="entry name" value="ATPase"/>
    <property type="match status" value="1"/>
</dbReference>
<keyword evidence="2" id="KW-0067">ATP-binding</keyword>
<evidence type="ECO:0000259" key="3">
    <source>
        <dbReference type="PROSITE" id="PS51146"/>
    </source>
</evidence>
<reference evidence="6" key="1">
    <citation type="journal article" date="2020" name="bioRxiv">
        <title>A rank-normalized archaeal taxonomy based on genome phylogeny resolves widespread incomplete and uneven classifications.</title>
        <authorList>
            <person name="Rinke C."/>
            <person name="Chuvochina M."/>
            <person name="Mussig A.J."/>
            <person name="Chaumeil P.-A."/>
            <person name="Waite D.W."/>
            <person name="Whitman W.B."/>
            <person name="Parks D.H."/>
            <person name="Hugenholtz P."/>
        </authorList>
    </citation>
    <scope>NUCLEOTIDE SEQUENCE [LARGE SCALE GENOMIC DNA]</scope>
</reference>
<dbReference type="EMBL" id="DUFG01000021">
    <property type="protein sequence ID" value="HIH08587.1"/>
    <property type="molecule type" value="Genomic_DNA"/>
</dbReference>
<dbReference type="EMBL" id="JAGVWF010000010">
    <property type="protein sequence ID" value="MBS3058957.1"/>
    <property type="molecule type" value="Genomic_DNA"/>
</dbReference>